<feature type="transmembrane region" description="Helical" evidence="1">
    <location>
        <begin position="57"/>
        <end position="74"/>
    </location>
</feature>
<organism evidence="2 3">
    <name type="scientific">Candidatus Faeciplasma avium</name>
    <dbReference type="NCBI Taxonomy" id="2840798"/>
    <lineage>
        <taxon>Bacteria</taxon>
        <taxon>Bacillati</taxon>
        <taxon>Bacillota</taxon>
        <taxon>Clostridia</taxon>
        <taxon>Eubacteriales</taxon>
        <taxon>Oscillospiraceae</taxon>
        <taxon>Oscillospiraceae incertae sedis</taxon>
        <taxon>Candidatus Faeciplasma</taxon>
    </lineage>
</organism>
<dbReference type="Proteomes" id="UP000823960">
    <property type="component" value="Unassembled WGS sequence"/>
</dbReference>
<dbReference type="Pfam" id="PF03862">
    <property type="entry name" value="SpoVAC_SpoVAEB"/>
    <property type="match status" value="1"/>
</dbReference>
<keyword evidence="1" id="KW-0812">Transmembrane</keyword>
<dbReference type="InterPro" id="IPR014204">
    <property type="entry name" value="Spore_V_AE"/>
</dbReference>
<gene>
    <name evidence="2" type="primary">spoVAE</name>
    <name evidence="2" type="ORF">IAD28_01310</name>
</gene>
<comment type="caution">
    <text evidence="2">The sequence shown here is derived from an EMBL/GenBank/DDBJ whole genome shotgun (WGS) entry which is preliminary data.</text>
</comment>
<proteinExistence type="predicted"/>
<evidence type="ECO:0000313" key="3">
    <source>
        <dbReference type="Proteomes" id="UP000823960"/>
    </source>
</evidence>
<reference evidence="2" key="1">
    <citation type="submission" date="2020-10" db="EMBL/GenBank/DDBJ databases">
        <authorList>
            <person name="Gilroy R."/>
        </authorList>
    </citation>
    <scope>NUCLEOTIDE SEQUENCE</scope>
    <source>
        <strain evidence="2">1370</strain>
    </source>
</reference>
<evidence type="ECO:0000256" key="1">
    <source>
        <dbReference type="SAM" id="Phobius"/>
    </source>
</evidence>
<protein>
    <submittedName>
        <fullName evidence="2">Stage V sporulation protein AE</fullName>
    </submittedName>
</protein>
<dbReference type="InterPro" id="IPR005562">
    <property type="entry name" value="SpoVA"/>
</dbReference>
<dbReference type="EMBL" id="DVOL01000015">
    <property type="protein sequence ID" value="HIV10323.1"/>
    <property type="molecule type" value="Genomic_DNA"/>
</dbReference>
<dbReference type="NCBIfam" id="TIGR02839">
    <property type="entry name" value="spore_V_AE"/>
    <property type="match status" value="1"/>
</dbReference>
<keyword evidence="1" id="KW-1133">Transmembrane helix</keyword>
<feature type="transmembrane region" description="Helical" evidence="1">
    <location>
        <begin position="6"/>
        <end position="24"/>
    </location>
</feature>
<dbReference type="PANTHER" id="PTHR38450">
    <property type="entry name" value="STAGE V SPORULATION PROTEIN AC-RELATED"/>
    <property type="match status" value="1"/>
</dbReference>
<name>A0A9D1NQA0_9FIRM</name>
<accession>A0A9D1NQA0</accession>
<feature type="transmembrane region" description="Helical" evidence="1">
    <location>
        <begin position="86"/>
        <end position="112"/>
    </location>
</feature>
<reference evidence="2" key="2">
    <citation type="journal article" date="2021" name="PeerJ">
        <title>Extensive microbial diversity within the chicken gut microbiome revealed by metagenomics and culture.</title>
        <authorList>
            <person name="Gilroy R."/>
            <person name="Ravi A."/>
            <person name="Getino M."/>
            <person name="Pursley I."/>
            <person name="Horton D.L."/>
            <person name="Alikhan N.F."/>
            <person name="Baker D."/>
            <person name="Gharbi K."/>
            <person name="Hall N."/>
            <person name="Watson M."/>
            <person name="Adriaenssens E.M."/>
            <person name="Foster-Nyarko E."/>
            <person name="Jarju S."/>
            <person name="Secka A."/>
            <person name="Antonio M."/>
            <person name="Oren A."/>
            <person name="Chaudhuri R.R."/>
            <person name="La Ragione R."/>
            <person name="Hildebrand F."/>
            <person name="Pallen M.J."/>
        </authorList>
    </citation>
    <scope>NUCLEOTIDE SEQUENCE</scope>
    <source>
        <strain evidence="2">1370</strain>
    </source>
</reference>
<dbReference type="PANTHER" id="PTHR38450:SF2">
    <property type="entry name" value="STAGE V SPORULATION PROTEIN AEB"/>
    <property type="match status" value="1"/>
</dbReference>
<evidence type="ECO:0000313" key="2">
    <source>
        <dbReference type="EMBL" id="HIV10323.1"/>
    </source>
</evidence>
<keyword evidence="1" id="KW-0472">Membrane</keyword>
<sequence>MSFLYAFFVGGLLCLIAQLLIDYTSLTPARILCSYVVAGVVLEALGLYGWIFDLAGAGISVPLTGFGSLLATGVREAVDEKGLLGVFTGGIAACSAGISGALVLSLLAALIFRPKPKEL</sequence>
<dbReference type="AlphaFoldDB" id="A0A9D1NQA0"/>
<feature type="transmembrane region" description="Helical" evidence="1">
    <location>
        <begin position="31"/>
        <end position="51"/>
    </location>
</feature>